<evidence type="ECO:0008006" key="4">
    <source>
        <dbReference type="Google" id="ProtNLM"/>
    </source>
</evidence>
<keyword evidence="3" id="KW-1185">Reference proteome</keyword>
<gene>
    <name evidence="2" type="ORF">PCOR1329_LOCUS47098</name>
</gene>
<evidence type="ECO:0000313" key="3">
    <source>
        <dbReference type="Proteomes" id="UP001189429"/>
    </source>
</evidence>
<dbReference type="EMBL" id="CAUYUJ010015671">
    <property type="protein sequence ID" value="CAK0856825.1"/>
    <property type="molecule type" value="Genomic_DNA"/>
</dbReference>
<organism evidence="2 3">
    <name type="scientific">Prorocentrum cordatum</name>
    <dbReference type="NCBI Taxonomy" id="2364126"/>
    <lineage>
        <taxon>Eukaryota</taxon>
        <taxon>Sar</taxon>
        <taxon>Alveolata</taxon>
        <taxon>Dinophyceae</taxon>
        <taxon>Prorocentrales</taxon>
        <taxon>Prorocentraceae</taxon>
        <taxon>Prorocentrum</taxon>
    </lineage>
</organism>
<feature type="region of interest" description="Disordered" evidence="1">
    <location>
        <begin position="112"/>
        <end position="209"/>
    </location>
</feature>
<comment type="caution">
    <text evidence="2">The sequence shown here is derived from an EMBL/GenBank/DDBJ whole genome shotgun (WGS) entry which is preliminary data.</text>
</comment>
<feature type="non-terminal residue" evidence="2">
    <location>
        <position position="1"/>
    </location>
</feature>
<protein>
    <recommendedName>
        <fullName evidence="4">Adenylate kinase</fullName>
    </recommendedName>
</protein>
<reference evidence="2" key="1">
    <citation type="submission" date="2023-10" db="EMBL/GenBank/DDBJ databases">
        <authorList>
            <person name="Chen Y."/>
            <person name="Shah S."/>
            <person name="Dougan E. K."/>
            <person name="Thang M."/>
            <person name="Chan C."/>
        </authorList>
    </citation>
    <scope>NUCLEOTIDE SEQUENCE [LARGE SCALE GENOMIC DNA]</scope>
</reference>
<feature type="compositionally biased region" description="Acidic residues" evidence="1">
    <location>
        <begin position="379"/>
        <end position="399"/>
    </location>
</feature>
<dbReference type="Gene3D" id="3.40.50.300">
    <property type="entry name" value="P-loop containing nucleotide triphosphate hydrolases"/>
    <property type="match status" value="1"/>
</dbReference>
<evidence type="ECO:0000256" key="1">
    <source>
        <dbReference type="SAM" id="MobiDB-lite"/>
    </source>
</evidence>
<dbReference type="SUPFAM" id="SSF52540">
    <property type="entry name" value="P-loop containing nucleoside triphosphate hydrolases"/>
    <property type="match status" value="1"/>
</dbReference>
<dbReference type="InterPro" id="IPR027417">
    <property type="entry name" value="P-loop_NTPase"/>
</dbReference>
<feature type="compositionally biased region" description="Pro residues" evidence="1">
    <location>
        <begin position="118"/>
        <end position="129"/>
    </location>
</feature>
<feature type="compositionally biased region" description="Acidic residues" evidence="1">
    <location>
        <begin position="153"/>
        <end position="198"/>
    </location>
</feature>
<dbReference type="Proteomes" id="UP001189429">
    <property type="component" value="Unassembled WGS sequence"/>
</dbReference>
<evidence type="ECO:0000313" key="2">
    <source>
        <dbReference type="EMBL" id="CAK0856825.1"/>
    </source>
</evidence>
<accession>A0ABN9UBP4</accession>
<name>A0ABN9UBP4_9DINO</name>
<feature type="region of interest" description="Disordered" evidence="1">
    <location>
        <begin position="379"/>
        <end position="408"/>
    </location>
</feature>
<sequence length="581" mass="63647">GALTDSDWQKRKPAPGSKYEQWRELENMVLTTFNQEESQIKGFVVAGGALYGEGEDTFGRLFKDAWCGIRDHAIAAPGENRIPMVHVRDLSRLVRQLAFYSPDVSPMETPYFLAVDQPPAPPEKAPSPSPQQAAQAAIEDGVSKDESVAEGEAAGDEELPQEAAEEELEQQEATEEEPEAKEAEEAEDGGAEGLEDGGLEEKRKSMPSTQAEIVQGIVDEMADHYDVPVVEPSQALTTEPDADFPSAKDTLALDLVVEPSKIMLDEEFAAASDPPGWWCREGMLANARKIAGEFCVQRQLRAVRVVVAGPPASGKSTLCRAISEHFRIPCLGLDPKDLDATTAQLSGNVCRYRGFVLDAGLVGFEEIEKLFCYDAEVERGEDEEEEDAEPQEDLEDGEEGAMARPKVKTERRINTDLCPEFVVVTQAPEPLCRARFKQQRGGGAIDAFELSHQLYAELNLSERSTFADFFQDVAKIGVFNLPVAGKDEEDMFESARIYIEKVGRPWPWPRLVCGRGVSTGELFHGRCCAQGVVAALGHPSAPRVEQPRVAAEEVSLDVLTTLPRVLSCLGLMALVLVGRWT</sequence>
<proteinExistence type="predicted"/>